<proteinExistence type="inferred from homology"/>
<evidence type="ECO:0000256" key="7">
    <source>
        <dbReference type="SAM" id="MobiDB-lite"/>
    </source>
</evidence>
<dbReference type="Proteomes" id="UP000321337">
    <property type="component" value="Unassembled WGS sequence"/>
</dbReference>
<dbReference type="AlphaFoldDB" id="A0A512L7C7"/>
<keyword evidence="10" id="KW-1185">Reference proteome</keyword>
<dbReference type="GO" id="GO:0004519">
    <property type="term" value="F:endonuclease activity"/>
    <property type="evidence" value="ECO:0007669"/>
    <property type="project" value="UniProtKB-KW"/>
</dbReference>
<evidence type="ECO:0000259" key="8">
    <source>
        <dbReference type="Pfam" id="PF05840"/>
    </source>
</evidence>
<comment type="function">
    <text evidence="1">Possible endonuclease which induces a single-strand cut and initiates DNA replication.</text>
</comment>
<accession>A0A512L7C7</accession>
<keyword evidence="5" id="KW-0255">Endonuclease</keyword>
<gene>
    <name evidence="9" type="ORF">TPL01_14950</name>
</gene>
<evidence type="ECO:0000256" key="6">
    <source>
        <dbReference type="ARBA" id="ARBA00022801"/>
    </source>
</evidence>
<evidence type="ECO:0000256" key="3">
    <source>
        <dbReference type="ARBA" id="ARBA00022705"/>
    </source>
</evidence>
<dbReference type="GO" id="GO:0016787">
    <property type="term" value="F:hydrolase activity"/>
    <property type="evidence" value="ECO:0007669"/>
    <property type="project" value="UniProtKB-KW"/>
</dbReference>
<keyword evidence="4" id="KW-0540">Nuclease</keyword>
<comment type="caution">
    <text evidence="9">The sequence shown here is derived from an EMBL/GenBank/DDBJ whole genome shotgun (WGS) entry which is preliminary data.</text>
</comment>
<feature type="domain" description="Replication gene A protein-like" evidence="8">
    <location>
        <begin position="3"/>
        <end position="172"/>
    </location>
</feature>
<evidence type="ECO:0000313" key="10">
    <source>
        <dbReference type="Proteomes" id="UP000321337"/>
    </source>
</evidence>
<comment type="similarity">
    <text evidence="2">Belongs to the phage GPA family.</text>
</comment>
<keyword evidence="3" id="KW-0235">DNA replication</keyword>
<organism evidence="9 10">
    <name type="scientific">Sulfuriferula plumbiphila</name>
    <dbReference type="NCBI Taxonomy" id="171865"/>
    <lineage>
        <taxon>Bacteria</taxon>
        <taxon>Pseudomonadati</taxon>
        <taxon>Pseudomonadota</taxon>
        <taxon>Betaproteobacteria</taxon>
        <taxon>Nitrosomonadales</taxon>
        <taxon>Sulfuricellaceae</taxon>
        <taxon>Sulfuriferula</taxon>
    </lineage>
</organism>
<protein>
    <recommendedName>
        <fullName evidence="8">Replication gene A protein-like domain-containing protein</fullName>
    </recommendedName>
</protein>
<keyword evidence="6" id="KW-0378">Hydrolase</keyword>
<evidence type="ECO:0000256" key="5">
    <source>
        <dbReference type="ARBA" id="ARBA00022759"/>
    </source>
</evidence>
<evidence type="ECO:0000256" key="2">
    <source>
        <dbReference type="ARBA" id="ARBA00009260"/>
    </source>
</evidence>
<evidence type="ECO:0000256" key="1">
    <source>
        <dbReference type="ARBA" id="ARBA00003293"/>
    </source>
</evidence>
<dbReference type="GO" id="GO:0006260">
    <property type="term" value="P:DNA replication"/>
    <property type="evidence" value="ECO:0007669"/>
    <property type="project" value="UniProtKB-KW"/>
</dbReference>
<dbReference type="InterPro" id="IPR008766">
    <property type="entry name" value="Replication_gene_A-like"/>
</dbReference>
<dbReference type="Pfam" id="PF05840">
    <property type="entry name" value="Phage_GPA"/>
    <property type="match status" value="1"/>
</dbReference>
<sequence length="399" mass="44960">MGELAEHSLSNPANRRAQVMTIISGTEQYAMQNGYMGLFLTITCPSRMHARKSPSGELNPKYDGTSPKRAMGYMQGKVWQPARTALSRLDVKYFGVRVTEPHHDGTPHSHMLAFVKPEQADTLIDTLRSYAMRESPDEPGAAEHRFKVEIIDPAKGSAAAYVAKYIAKNLDGHQVGNDLETDQPAKSTAPRAVAWGRIWNIRQFQFFGIPSITNWNELRRIRTLPASYEESLGAVWKAADSGDWAGYMALQMDKKKRLSPLWKDEESTRYRGELSRRVVGLILPNPEAGQPGHLITRDKKWVVQFKDGKHQKSESHYPFLVPCDAVRPVFCPPWTRVNNCTGVEFKGSPGNSQMNFESPDEIPIHSPCRDEENPKKTGRGHKKIWPPVETGGQYKGYDR</sequence>
<reference evidence="9 10" key="1">
    <citation type="submission" date="2019-07" db="EMBL/GenBank/DDBJ databases">
        <title>Whole genome shotgun sequence of Thiobacillus plumbophilus NBRC 107929.</title>
        <authorList>
            <person name="Hosoyama A."/>
            <person name="Uohara A."/>
            <person name="Ohji S."/>
            <person name="Ichikawa N."/>
        </authorList>
    </citation>
    <scope>NUCLEOTIDE SEQUENCE [LARGE SCALE GENOMIC DNA]</scope>
    <source>
        <strain evidence="9 10">NBRC 107929</strain>
    </source>
</reference>
<feature type="region of interest" description="Disordered" evidence="7">
    <location>
        <begin position="351"/>
        <end position="399"/>
    </location>
</feature>
<evidence type="ECO:0000313" key="9">
    <source>
        <dbReference type="EMBL" id="GEP30357.1"/>
    </source>
</evidence>
<name>A0A512L7C7_9PROT</name>
<evidence type="ECO:0000256" key="4">
    <source>
        <dbReference type="ARBA" id="ARBA00022722"/>
    </source>
</evidence>
<dbReference type="EMBL" id="BKAD01000013">
    <property type="protein sequence ID" value="GEP30357.1"/>
    <property type="molecule type" value="Genomic_DNA"/>
</dbReference>